<organism evidence="3">
    <name type="scientific">Lutzomyia longipalpis</name>
    <name type="common">Sand fly</name>
    <dbReference type="NCBI Taxonomy" id="7200"/>
    <lineage>
        <taxon>Eukaryota</taxon>
        <taxon>Metazoa</taxon>
        <taxon>Ecdysozoa</taxon>
        <taxon>Arthropoda</taxon>
        <taxon>Hexapoda</taxon>
        <taxon>Insecta</taxon>
        <taxon>Pterygota</taxon>
        <taxon>Neoptera</taxon>
        <taxon>Endopterygota</taxon>
        <taxon>Diptera</taxon>
        <taxon>Nematocera</taxon>
        <taxon>Psychodoidea</taxon>
        <taxon>Psychodidae</taxon>
        <taxon>Lutzomyia</taxon>
        <taxon>Lutzomyia</taxon>
    </lineage>
</organism>
<keyword evidence="1" id="KW-0812">Transmembrane</keyword>
<proteinExistence type="predicted"/>
<evidence type="ECO:0000256" key="2">
    <source>
        <dbReference type="SAM" id="SignalP"/>
    </source>
</evidence>
<name>A0A7G3B3H4_LUTLO</name>
<dbReference type="AlphaFoldDB" id="A0A7G3B3H4"/>
<keyword evidence="1" id="KW-0472">Membrane</keyword>
<feature type="transmembrane region" description="Helical" evidence="1">
    <location>
        <begin position="342"/>
        <end position="369"/>
    </location>
</feature>
<reference evidence="3" key="1">
    <citation type="journal article" date="2020" name="BMC">
        <title>Leishmania infection induces a limited differential gene expression in the sand fly midgut.</title>
        <authorList>
            <person name="Coutinho-Abreu I.V."/>
            <person name="Serafim T.D."/>
            <person name="Meneses C."/>
            <person name="Kamhawi S."/>
            <person name="Oliveira F."/>
            <person name="Valenzuela J.G."/>
        </authorList>
    </citation>
    <scope>NUCLEOTIDE SEQUENCE</scope>
    <source>
        <strain evidence="3">Jacobina</strain>
        <tissue evidence="3">Midgut</tissue>
    </source>
</reference>
<evidence type="ECO:0000256" key="1">
    <source>
        <dbReference type="SAM" id="Phobius"/>
    </source>
</evidence>
<evidence type="ECO:0000313" key="3">
    <source>
        <dbReference type="EMBL" id="MBC1180441.1"/>
    </source>
</evidence>
<sequence>MALGRNLLLFIPFWVLLSMSSVNCKEVCFSPSMDAKENDSNCVVRGFSLNSTELLRARTLFLGGFCGYRDQLYDRFLVSSESSSDLGLYEKSFYFDFGCSQMFDSISGLLYWAPMAYARKYFLLFSYFYVELIVKKYANGTEPSIDLKFIRGYYSMRDAGLEDSFLIILREPSLYDIRSIETISEKKSPQEIVDLGTFSFYNPTEDFQEIKFQVNVTDHMILTIEDFFLYVGARLVVTENEKIWNGDVCYAVWGCSVIELQRNHLMEIALSSALPPKTSISGRIFATIIFTRTQFMGTLDINGGNETENFARMISGEMQKYEKTNIRLENIKMSPHEQKILFASYVACFVGLLTAVIMGFAVFFICLVAQKKNKECICSCPRMEFDLARKRQFIAEKGQKIGQVLAEFGNVCGNICSCICTEITPKRESFTPRA</sequence>
<dbReference type="VEuPathDB" id="VectorBase:LLONM1_011499"/>
<feature type="chain" id="PRO_5028910390" evidence="2">
    <location>
        <begin position="25"/>
        <end position="434"/>
    </location>
</feature>
<accession>A0A7G3B3H4</accession>
<keyword evidence="2" id="KW-0732">Signal</keyword>
<protein>
    <submittedName>
        <fullName evidence="3">Uncharacterized protein</fullName>
    </submittedName>
</protein>
<dbReference type="EMBL" id="GITU01011738">
    <property type="protein sequence ID" value="MBC1180441.1"/>
    <property type="molecule type" value="Transcribed_RNA"/>
</dbReference>
<keyword evidence="1" id="KW-1133">Transmembrane helix</keyword>
<feature type="signal peptide" evidence="2">
    <location>
        <begin position="1"/>
        <end position="24"/>
    </location>
</feature>